<evidence type="ECO:0000313" key="6">
    <source>
        <dbReference type="EMBL" id="PWB96479.1"/>
    </source>
</evidence>
<dbReference type="InterPro" id="IPR044925">
    <property type="entry name" value="His-Me_finger_sf"/>
</dbReference>
<evidence type="ECO:0000256" key="2">
    <source>
        <dbReference type="PIRSR" id="PIRSR640255-2"/>
    </source>
</evidence>
<dbReference type="PANTHER" id="PTHR13966:SF5">
    <property type="entry name" value="ENDONUCLEASE G, MITOCHONDRIAL"/>
    <property type="match status" value="1"/>
</dbReference>
<dbReference type="GO" id="GO:0004519">
    <property type="term" value="F:endonuclease activity"/>
    <property type="evidence" value="ECO:0007669"/>
    <property type="project" value="TreeGrafter"/>
</dbReference>
<accession>A0A2U1SXZ8</accession>
<feature type="domain" description="ENPP1-3/EXOG-like endonuclease/phosphodiesterase" evidence="4">
    <location>
        <begin position="44"/>
        <end position="264"/>
    </location>
</feature>
<dbReference type="SMART" id="SM00477">
    <property type="entry name" value="NUC"/>
    <property type="match status" value="1"/>
</dbReference>
<evidence type="ECO:0008006" key="8">
    <source>
        <dbReference type="Google" id="ProtNLM"/>
    </source>
</evidence>
<dbReference type="InterPro" id="IPR044929">
    <property type="entry name" value="DNA/RNA_non-sp_Endonuclease_sf"/>
</dbReference>
<keyword evidence="2" id="KW-0479">Metal-binding</keyword>
<dbReference type="GO" id="GO:0046872">
    <property type="term" value="F:metal ion binding"/>
    <property type="evidence" value="ECO:0007669"/>
    <property type="project" value="UniProtKB-KW"/>
</dbReference>
<proteinExistence type="predicted"/>
<organism evidence="6 7">
    <name type="scientific">Homoserinimonas hongtaonis</name>
    <dbReference type="NCBI Taxonomy" id="2079791"/>
    <lineage>
        <taxon>Bacteria</taxon>
        <taxon>Bacillati</taxon>
        <taxon>Actinomycetota</taxon>
        <taxon>Actinomycetes</taxon>
        <taxon>Micrococcales</taxon>
        <taxon>Microbacteriaceae</taxon>
        <taxon>Homoserinimonas</taxon>
    </lineage>
</organism>
<feature type="binding site" evidence="2">
    <location>
        <position position="141"/>
    </location>
    <ligand>
        <name>Mg(2+)</name>
        <dbReference type="ChEBI" id="CHEBI:18420"/>
        <note>catalytic</note>
    </ligand>
</feature>
<dbReference type="Pfam" id="PF01223">
    <property type="entry name" value="Endonuclease_NS"/>
    <property type="match status" value="1"/>
</dbReference>
<name>A0A2U1SXZ8_9MICO</name>
<dbReference type="AlphaFoldDB" id="A0A2U1SXZ8"/>
<feature type="compositionally biased region" description="Low complexity" evidence="3">
    <location>
        <begin position="1"/>
        <end position="17"/>
    </location>
</feature>
<feature type="active site" description="Proton acceptor" evidence="1">
    <location>
        <position position="105"/>
    </location>
</feature>
<sequence length="290" mass="32118">MTAQSAQQSAQDAPADSGYSPDFLQAPVPLPRASSDRDIIELDYTHFTVLLDRPRRLAAATAVNIDGAFLVDVERGDYWHLDERIPATDQAGPELYRGNDLDRGHLVRRRDPVWGEPDVAARANFDTFVYTNAAPQVAGFNQSQVLWSGLEDYVLEHARVWDLHLTVFTGPIFTAADPLYRGIQIPLAFWKVAAWVSEGDTLASTGYVLDQSAALREIELTQARREAEDLRPVPPLGAFGTFQVPITDIEELTRLNLGPLARADRLPAAPPSVEGRSRWVPLRSHSDIVV</sequence>
<evidence type="ECO:0000256" key="3">
    <source>
        <dbReference type="SAM" id="MobiDB-lite"/>
    </source>
</evidence>
<dbReference type="Proteomes" id="UP000244978">
    <property type="component" value="Unassembled WGS sequence"/>
</dbReference>
<evidence type="ECO:0000259" key="4">
    <source>
        <dbReference type="SMART" id="SM00477"/>
    </source>
</evidence>
<feature type="region of interest" description="Disordered" evidence="3">
    <location>
        <begin position="1"/>
        <end position="27"/>
    </location>
</feature>
<dbReference type="SUPFAM" id="SSF54060">
    <property type="entry name" value="His-Me finger endonucleases"/>
    <property type="match status" value="1"/>
</dbReference>
<dbReference type="Gene3D" id="3.40.570.10">
    <property type="entry name" value="Extracellular Endonuclease, subunit A"/>
    <property type="match status" value="1"/>
</dbReference>
<protein>
    <recommendedName>
        <fullName evidence="8">DNA/RNA non-specific endonuclease</fullName>
    </recommendedName>
</protein>
<dbReference type="GO" id="GO:0016787">
    <property type="term" value="F:hydrolase activity"/>
    <property type="evidence" value="ECO:0007669"/>
    <property type="project" value="InterPro"/>
</dbReference>
<dbReference type="GO" id="GO:0003676">
    <property type="term" value="F:nucleic acid binding"/>
    <property type="evidence" value="ECO:0007669"/>
    <property type="project" value="InterPro"/>
</dbReference>
<dbReference type="InterPro" id="IPR040255">
    <property type="entry name" value="Non-specific_endonuclease"/>
</dbReference>
<feature type="domain" description="DNA/RNA non-specific endonuclease/pyrophosphatase/phosphodiesterase" evidence="5">
    <location>
        <begin position="43"/>
        <end position="264"/>
    </location>
</feature>
<keyword evidence="7" id="KW-1185">Reference proteome</keyword>
<evidence type="ECO:0000259" key="5">
    <source>
        <dbReference type="SMART" id="SM00892"/>
    </source>
</evidence>
<gene>
    <name evidence="6" type="ORF">DF220_00430</name>
</gene>
<dbReference type="PANTHER" id="PTHR13966">
    <property type="entry name" value="ENDONUCLEASE RELATED"/>
    <property type="match status" value="1"/>
</dbReference>
<dbReference type="InterPro" id="IPR001604">
    <property type="entry name" value="Endo_G_ENPP1-like_dom"/>
</dbReference>
<reference evidence="7" key="1">
    <citation type="submission" date="2018-04" db="EMBL/GenBank/DDBJ databases">
        <authorList>
            <person name="Liu S."/>
            <person name="Wang Z."/>
            <person name="Li J."/>
        </authorList>
    </citation>
    <scope>NUCLEOTIDE SEQUENCE [LARGE SCALE GENOMIC DNA]</scope>
    <source>
        <strain evidence="7">S1194</strain>
    </source>
</reference>
<dbReference type="RefSeq" id="WP_108996673.1">
    <property type="nucleotide sequence ID" value="NZ_QEEX01000001.1"/>
</dbReference>
<dbReference type="CDD" id="cd00091">
    <property type="entry name" value="NUC"/>
    <property type="match status" value="1"/>
</dbReference>
<dbReference type="SMART" id="SM00892">
    <property type="entry name" value="Endonuclease_NS"/>
    <property type="match status" value="1"/>
</dbReference>
<comment type="caution">
    <text evidence="6">The sequence shown here is derived from an EMBL/GenBank/DDBJ whole genome shotgun (WGS) entry which is preliminary data.</text>
</comment>
<dbReference type="InterPro" id="IPR020821">
    <property type="entry name" value="ENPP1-3/EXOG-like_nuc-like"/>
</dbReference>
<evidence type="ECO:0000313" key="7">
    <source>
        <dbReference type="Proteomes" id="UP000244978"/>
    </source>
</evidence>
<dbReference type="EMBL" id="QEEX01000001">
    <property type="protein sequence ID" value="PWB96479.1"/>
    <property type="molecule type" value="Genomic_DNA"/>
</dbReference>
<evidence type="ECO:0000256" key="1">
    <source>
        <dbReference type="PIRSR" id="PIRSR640255-1"/>
    </source>
</evidence>